<dbReference type="Gene3D" id="3.90.180.10">
    <property type="entry name" value="Medium-chain alcohol dehydrogenases, catalytic domain"/>
    <property type="match status" value="1"/>
</dbReference>
<dbReference type="CDD" id="cd08273">
    <property type="entry name" value="MDR8"/>
    <property type="match status" value="1"/>
</dbReference>
<dbReference type="InterPro" id="IPR020843">
    <property type="entry name" value="ER"/>
</dbReference>
<sequence length="341" mass="36945">MSYKRILITRHGGSEVLQLFEDELPEPQTGEVRVRILASGVAFTDVLIREGLYPGIPKPPFSPGYEIIGIVDKLGLGVSTLELGQRVVALTIVGGYSEYLCLPATELISVPKEVDALEAVSLVLQYVTAYQILHRIAKVKSGDRILIHGAAGGVGTALLELGKLAGLEIYGTASKSKHELVSSLGAIPIDYKNEDFVQRIYSLTGDGVDIVCDAIGGSHLLDSYKTLRKQGILINYGFSSALSGKRNRIFKLGASFILLLLLQLLPDGKKALFYNIAGFKKQHSDWFREDLTKLLDLLVHKQIKPIIADRLPLAAAARAHELLDCSAISGQLVLLCSNEGG</sequence>
<dbReference type="STRING" id="211165.GCA_000317285_04509"/>
<evidence type="ECO:0000256" key="1">
    <source>
        <dbReference type="ARBA" id="ARBA00022857"/>
    </source>
</evidence>
<dbReference type="SUPFAM" id="SSF50129">
    <property type="entry name" value="GroES-like"/>
    <property type="match status" value="1"/>
</dbReference>
<dbReference type="RefSeq" id="WP_016874933.1">
    <property type="nucleotide sequence ID" value="NZ_AJLN01000109.1"/>
</dbReference>
<protein>
    <submittedName>
        <fullName evidence="4">Oxidoreductase</fullName>
    </submittedName>
</protein>
<dbReference type="AlphaFoldDB" id="A0A3S1A9B1"/>
<dbReference type="SMART" id="SM00829">
    <property type="entry name" value="PKS_ER"/>
    <property type="match status" value="1"/>
</dbReference>
<dbReference type="PANTHER" id="PTHR48106:SF18">
    <property type="entry name" value="QUINONE OXIDOREDUCTASE PIG3"/>
    <property type="match status" value="1"/>
</dbReference>
<feature type="domain" description="Enoyl reductase (ER)" evidence="3">
    <location>
        <begin position="12"/>
        <end position="334"/>
    </location>
</feature>
<proteinExistence type="predicted"/>
<gene>
    <name evidence="4" type="ORF">PCC6912_60340</name>
</gene>
<evidence type="ECO:0000313" key="5">
    <source>
        <dbReference type="Proteomes" id="UP000268857"/>
    </source>
</evidence>
<dbReference type="Gene3D" id="3.40.50.720">
    <property type="entry name" value="NAD(P)-binding Rossmann-like Domain"/>
    <property type="match status" value="1"/>
</dbReference>
<name>A0A3S1A9B1_CHLFR</name>
<reference evidence="4 5" key="1">
    <citation type="journal article" date="2019" name="Genome Biol. Evol.">
        <title>Day and night: Metabolic profiles and evolutionary relationships of six axenic non-marine cyanobacteria.</title>
        <authorList>
            <person name="Will S.E."/>
            <person name="Henke P."/>
            <person name="Boedeker C."/>
            <person name="Huang S."/>
            <person name="Brinkmann H."/>
            <person name="Rohde M."/>
            <person name="Jarek M."/>
            <person name="Friedl T."/>
            <person name="Seufert S."/>
            <person name="Schumacher M."/>
            <person name="Overmann J."/>
            <person name="Neumann-Schaal M."/>
            <person name="Petersen J."/>
        </authorList>
    </citation>
    <scope>NUCLEOTIDE SEQUENCE [LARGE SCALE GENOMIC DNA]</scope>
    <source>
        <strain evidence="4 5">PCC 6912</strain>
    </source>
</reference>
<dbReference type="InterPro" id="IPR013154">
    <property type="entry name" value="ADH-like_N"/>
</dbReference>
<dbReference type="GO" id="GO:0070402">
    <property type="term" value="F:NADPH binding"/>
    <property type="evidence" value="ECO:0007669"/>
    <property type="project" value="TreeGrafter"/>
</dbReference>
<keyword evidence="2" id="KW-0560">Oxidoreductase</keyword>
<evidence type="ECO:0000256" key="2">
    <source>
        <dbReference type="ARBA" id="ARBA00023002"/>
    </source>
</evidence>
<dbReference type="Pfam" id="PF08240">
    <property type="entry name" value="ADH_N"/>
    <property type="match status" value="1"/>
</dbReference>
<comment type="caution">
    <text evidence="4">The sequence shown here is derived from an EMBL/GenBank/DDBJ whole genome shotgun (WGS) entry which is preliminary data.</text>
</comment>
<dbReference type="InterPro" id="IPR011032">
    <property type="entry name" value="GroES-like_sf"/>
</dbReference>
<dbReference type="SUPFAM" id="SSF51735">
    <property type="entry name" value="NAD(P)-binding Rossmann-fold domains"/>
    <property type="match status" value="1"/>
</dbReference>
<organism evidence="4 5">
    <name type="scientific">Chlorogloeopsis fritschii PCC 6912</name>
    <dbReference type="NCBI Taxonomy" id="211165"/>
    <lineage>
        <taxon>Bacteria</taxon>
        <taxon>Bacillati</taxon>
        <taxon>Cyanobacteriota</taxon>
        <taxon>Cyanophyceae</taxon>
        <taxon>Nostocales</taxon>
        <taxon>Chlorogloeopsidaceae</taxon>
        <taxon>Chlorogloeopsis</taxon>
    </lineage>
</organism>
<dbReference type="PANTHER" id="PTHR48106">
    <property type="entry name" value="QUINONE OXIDOREDUCTASE PIG3-RELATED"/>
    <property type="match status" value="1"/>
</dbReference>
<evidence type="ECO:0000313" key="4">
    <source>
        <dbReference type="EMBL" id="RUR72892.1"/>
    </source>
</evidence>
<evidence type="ECO:0000259" key="3">
    <source>
        <dbReference type="SMART" id="SM00829"/>
    </source>
</evidence>
<dbReference type="InterPro" id="IPR036291">
    <property type="entry name" value="NAD(P)-bd_dom_sf"/>
</dbReference>
<keyword evidence="5" id="KW-1185">Reference proteome</keyword>
<accession>A0A3S1A9B1</accession>
<dbReference type="OrthoDB" id="9770526at2"/>
<dbReference type="Proteomes" id="UP000268857">
    <property type="component" value="Unassembled WGS sequence"/>
</dbReference>
<keyword evidence="1" id="KW-0521">NADP</keyword>
<dbReference type="Pfam" id="PF13602">
    <property type="entry name" value="ADH_zinc_N_2"/>
    <property type="match status" value="1"/>
</dbReference>
<dbReference type="GO" id="GO:0016651">
    <property type="term" value="F:oxidoreductase activity, acting on NAD(P)H"/>
    <property type="evidence" value="ECO:0007669"/>
    <property type="project" value="TreeGrafter"/>
</dbReference>
<dbReference type="EMBL" id="RSCJ01000041">
    <property type="protein sequence ID" value="RUR72892.1"/>
    <property type="molecule type" value="Genomic_DNA"/>
</dbReference>